<accession>A0AAN8VPQ8</accession>
<keyword evidence="1" id="KW-0472">Membrane</keyword>
<evidence type="ECO:0000313" key="3">
    <source>
        <dbReference type="Proteomes" id="UP001370490"/>
    </source>
</evidence>
<sequence>MYNLQKSVSRWESLGRQRARRKSSLVLLGSTIMAINNGLRITASKLLSSSESLLTSKSVTRGFHSTGMKRMGGGHGHGHSHDEPYYIHAPHMYNLDRMKHQALKMSLGVFTAFSIGVAVPIYAVIFQQKNTASA</sequence>
<comment type="caution">
    <text evidence="2">The sequence shown here is derived from an EMBL/GenBank/DDBJ whole genome shotgun (WGS) entry which is preliminary data.</text>
</comment>
<feature type="transmembrane region" description="Helical" evidence="1">
    <location>
        <begin position="105"/>
        <end position="125"/>
    </location>
</feature>
<evidence type="ECO:0008006" key="4">
    <source>
        <dbReference type="Google" id="ProtNLM"/>
    </source>
</evidence>
<reference evidence="2 3" key="1">
    <citation type="submission" date="2023-12" db="EMBL/GenBank/DDBJ databases">
        <title>A high-quality genome assembly for Dillenia turbinata (Dilleniales).</title>
        <authorList>
            <person name="Chanderbali A."/>
        </authorList>
    </citation>
    <scope>NUCLEOTIDE SEQUENCE [LARGE SCALE GENOMIC DNA]</scope>
    <source>
        <strain evidence="2">LSX21</strain>
        <tissue evidence="2">Leaf</tissue>
    </source>
</reference>
<keyword evidence="3" id="KW-1185">Reference proteome</keyword>
<evidence type="ECO:0000256" key="1">
    <source>
        <dbReference type="SAM" id="Phobius"/>
    </source>
</evidence>
<dbReference type="AlphaFoldDB" id="A0AAN8VPQ8"/>
<dbReference type="Proteomes" id="UP001370490">
    <property type="component" value="Unassembled WGS sequence"/>
</dbReference>
<keyword evidence="1" id="KW-0812">Transmembrane</keyword>
<name>A0AAN8VPQ8_9MAGN</name>
<dbReference type="PANTHER" id="PTHR36003:SF5">
    <property type="entry name" value="TONB-DEPENDENT HEME RECEPTOR A"/>
    <property type="match status" value="1"/>
</dbReference>
<evidence type="ECO:0000313" key="2">
    <source>
        <dbReference type="EMBL" id="KAK6938005.1"/>
    </source>
</evidence>
<dbReference type="PANTHER" id="PTHR36003">
    <property type="entry name" value="TONB-DEPENDENT HEME RECEPTOR A"/>
    <property type="match status" value="1"/>
</dbReference>
<dbReference type="EMBL" id="JBAMMX010000006">
    <property type="protein sequence ID" value="KAK6938005.1"/>
    <property type="molecule type" value="Genomic_DNA"/>
</dbReference>
<proteinExistence type="predicted"/>
<organism evidence="2 3">
    <name type="scientific">Dillenia turbinata</name>
    <dbReference type="NCBI Taxonomy" id="194707"/>
    <lineage>
        <taxon>Eukaryota</taxon>
        <taxon>Viridiplantae</taxon>
        <taxon>Streptophyta</taxon>
        <taxon>Embryophyta</taxon>
        <taxon>Tracheophyta</taxon>
        <taxon>Spermatophyta</taxon>
        <taxon>Magnoliopsida</taxon>
        <taxon>eudicotyledons</taxon>
        <taxon>Gunneridae</taxon>
        <taxon>Pentapetalae</taxon>
        <taxon>Dilleniales</taxon>
        <taxon>Dilleniaceae</taxon>
        <taxon>Dillenia</taxon>
    </lineage>
</organism>
<protein>
    <recommendedName>
        <fullName evidence="4">SLL1 protein</fullName>
    </recommendedName>
</protein>
<keyword evidence="1" id="KW-1133">Transmembrane helix</keyword>
<gene>
    <name evidence="2" type="ORF">RJ641_031513</name>
</gene>